<reference evidence="3" key="1">
    <citation type="journal article" date="2018" name="Curr. Microbiol.">
        <title>Cellulosimicrobium arenosum sp. nov., Isolated from Marine Sediment Sand.</title>
        <authorList>
            <person name="Oh M."/>
            <person name="Kim J.H."/>
            <person name="Yoon J.H."/>
            <person name="Schumann P."/>
            <person name="Kim W."/>
        </authorList>
    </citation>
    <scope>NUCLEOTIDE SEQUENCE</scope>
    <source>
        <strain evidence="3">KCTC 49039</strain>
    </source>
</reference>
<dbReference type="AlphaFoldDB" id="A0A927PFW5"/>
<evidence type="ECO:0000256" key="2">
    <source>
        <dbReference type="SAM" id="Phobius"/>
    </source>
</evidence>
<comment type="caution">
    <text evidence="3">The sequence shown here is derived from an EMBL/GenBank/DDBJ whole genome shotgun (WGS) entry which is preliminary data.</text>
</comment>
<gene>
    <name evidence="3" type="ORF">IF651_15600</name>
</gene>
<feature type="transmembrane region" description="Helical" evidence="2">
    <location>
        <begin position="89"/>
        <end position="107"/>
    </location>
</feature>
<proteinExistence type="predicted"/>
<evidence type="ECO:0000256" key="1">
    <source>
        <dbReference type="SAM" id="MobiDB-lite"/>
    </source>
</evidence>
<feature type="region of interest" description="Disordered" evidence="1">
    <location>
        <begin position="1"/>
        <end position="44"/>
    </location>
</feature>
<keyword evidence="2" id="KW-0812">Transmembrane</keyword>
<evidence type="ECO:0000313" key="3">
    <source>
        <dbReference type="EMBL" id="MBD8080478.1"/>
    </source>
</evidence>
<sequence length="346" mass="37562">MPPPGAWTGGAPRPSPEAPVPPDEAWRRGRAWHEHAQRLSPGPERAEAERAAAYWFEQHRVQQVWLPQHRLAPLPPPVPRRRRSRGASAAGFAALVALVAVLAGGWATVSELGSQSRGGNVPWASDPGKILLVDQPAARAKVQDVFAQPAAPPLPGGMEERWRDGEYTELLAEPVPGAGTTTEFVPGYPDPQEWVAAVNPRNAEMQVVVTDDETLNCGIPLIEEADAHERGAAGCFNPRHPRTIFLWWGESADPAMREFVLAHELSHALQWWQQFDVVQSAVDAGLAEDEAWTTAVETDASCRVLSWDAAMEPLAADSSSPCGVEDWTPSWLADRAADLGVVVAEH</sequence>
<dbReference type="EMBL" id="JACYHB010000016">
    <property type="protein sequence ID" value="MBD8080478.1"/>
    <property type="molecule type" value="Genomic_DNA"/>
</dbReference>
<dbReference type="Proteomes" id="UP000610846">
    <property type="component" value="Unassembled WGS sequence"/>
</dbReference>
<keyword evidence="4" id="KW-1185">Reference proteome</keyword>
<dbReference type="RefSeq" id="WP_191830062.1">
    <property type="nucleotide sequence ID" value="NZ_JACYHB010000016.1"/>
</dbReference>
<protein>
    <submittedName>
        <fullName evidence="3">Uncharacterized protein</fullName>
    </submittedName>
</protein>
<reference evidence="3" key="2">
    <citation type="submission" date="2020-09" db="EMBL/GenBank/DDBJ databases">
        <authorList>
            <person name="Yu Y."/>
        </authorList>
    </citation>
    <scope>NUCLEOTIDE SEQUENCE</scope>
    <source>
        <strain evidence="3">KCTC 49039</strain>
    </source>
</reference>
<feature type="compositionally biased region" description="Basic and acidic residues" evidence="1">
    <location>
        <begin position="24"/>
        <end position="37"/>
    </location>
</feature>
<accession>A0A927PFW5</accession>
<keyword evidence="2" id="KW-0472">Membrane</keyword>
<feature type="compositionally biased region" description="Pro residues" evidence="1">
    <location>
        <begin position="13"/>
        <end position="22"/>
    </location>
</feature>
<organism evidence="3 4">
    <name type="scientific">Cellulosimicrobium arenosum</name>
    <dbReference type="NCBI Taxonomy" id="2708133"/>
    <lineage>
        <taxon>Bacteria</taxon>
        <taxon>Bacillati</taxon>
        <taxon>Actinomycetota</taxon>
        <taxon>Actinomycetes</taxon>
        <taxon>Micrococcales</taxon>
        <taxon>Promicromonosporaceae</taxon>
        <taxon>Cellulosimicrobium</taxon>
    </lineage>
</organism>
<name>A0A927PFW5_9MICO</name>
<keyword evidence="2" id="KW-1133">Transmembrane helix</keyword>
<evidence type="ECO:0000313" key="4">
    <source>
        <dbReference type="Proteomes" id="UP000610846"/>
    </source>
</evidence>